<dbReference type="AlphaFoldDB" id="A0A372JC13"/>
<name>A0A372JC13_9ACTN</name>
<dbReference type="Proteomes" id="UP000261811">
    <property type="component" value="Unassembled WGS sequence"/>
</dbReference>
<protein>
    <submittedName>
        <fullName evidence="3">Uncharacterized protein</fullName>
    </submittedName>
</protein>
<evidence type="ECO:0000313" key="4">
    <source>
        <dbReference type="Proteomes" id="UP000261811"/>
    </source>
</evidence>
<dbReference type="EMBL" id="QURH01000967">
    <property type="protein sequence ID" value="RFU37459.1"/>
    <property type="molecule type" value="Genomic_DNA"/>
</dbReference>
<keyword evidence="2" id="KW-0812">Transmembrane</keyword>
<evidence type="ECO:0000256" key="1">
    <source>
        <dbReference type="SAM" id="MobiDB-lite"/>
    </source>
</evidence>
<feature type="compositionally biased region" description="Basic and acidic residues" evidence="1">
    <location>
        <begin position="86"/>
        <end position="96"/>
    </location>
</feature>
<feature type="transmembrane region" description="Helical" evidence="2">
    <location>
        <begin position="7"/>
        <end position="25"/>
    </location>
</feature>
<proteinExistence type="predicted"/>
<accession>A0A372JC13</accession>
<feature type="region of interest" description="Disordered" evidence="1">
    <location>
        <begin position="47"/>
        <end position="113"/>
    </location>
</feature>
<organism evidence="3 4">
    <name type="scientific">Actinomadura logoneensis</name>
    <dbReference type="NCBI Taxonomy" id="2293572"/>
    <lineage>
        <taxon>Bacteria</taxon>
        <taxon>Bacillati</taxon>
        <taxon>Actinomycetota</taxon>
        <taxon>Actinomycetes</taxon>
        <taxon>Streptosporangiales</taxon>
        <taxon>Thermomonosporaceae</taxon>
        <taxon>Actinomadura</taxon>
    </lineage>
</organism>
<reference evidence="3 4" key="1">
    <citation type="submission" date="2018-08" db="EMBL/GenBank/DDBJ databases">
        <title>Actinomadura jelena sp. nov., a novel Actinomycete isolated from soil in Chad.</title>
        <authorList>
            <person name="Shi L."/>
        </authorList>
    </citation>
    <scope>NUCLEOTIDE SEQUENCE [LARGE SCALE GENOMIC DNA]</scope>
    <source>
        <strain evidence="3 4">NEAU-G17</strain>
    </source>
</reference>
<sequence length="113" mass="11600">MERPEEAAWPMACGVLTVFVLAVVLKSAPWPWGYAAVAAAVGAGLAADASPAPCGCGSGHPMPSRPDERAEPPPLVPRQRTAASREAPRAPGDRVRGGSPSPETSTKENGSDE</sequence>
<evidence type="ECO:0000313" key="3">
    <source>
        <dbReference type="EMBL" id="RFU37459.1"/>
    </source>
</evidence>
<comment type="caution">
    <text evidence="3">The sequence shown here is derived from an EMBL/GenBank/DDBJ whole genome shotgun (WGS) entry which is preliminary data.</text>
</comment>
<keyword evidence="2" id="KW-0472">Membrane</keyword>
<gene>
    <name evidence="3" type="ORF">DZF91_32790</name>
</gene>
<evidence type="ECO:0000256" key="2">
    <source>
        <dbReference type="SAM" id="Phobius"/>
    </source>
</evidence>
<keyword evidence="2" id="KW-1133">Transmembrane helix</keyword>
<keyword evidence="4" id="KW-1185">Reference proteome</keyword>
<dbReference type="RefSeq" id="WP_117360931.1">
    <property type="nucleotide sequence ID" value="NZ_QURH01000967.1"/>
</dbReference>